<dbReference type="Pfam" id="PF15874">
    <property type="entry name" value="Il2rg"/>
    <property type="match status" value="1"/>
</dbReference>
<sequence length="116" mass="13425">MHFNLQWGDAKSMILNSNCKCRILLEKIKSNCGCIVDDIIDIADMQAVVQKLCDKPDESYASEIIQPRSCYILIKVIKRCDENGQFYKEYLPLLFGLESTNPEFLREYFSFIKSKG</sequence>
<accession>A0ABM4BGF2</accession>
<gene>
    <name evidence="2" type="primary">LOC101237035</name>
</gene>
<dbReference type="InterPro" id="IPR039471">
    <property type="entry name" value="CXorf65-like"/>
</dbReference>
<evidence type="ECO:0000313" key="2">
    <source>
        <dbReference type="RefSeq" id="XP_065648046.1"/>
    </source>
</evidence>
<organism evidence="1 2">
    <name type="scientific">Hydra vulgaris</name>
    <name type="common">Hydra</name>
    <name type="synonym">Hydra attenuata</name>
    <dbReference type="NCBI Taxonomy" id="6087"/>
    <lineage>
        <taxon>Eukaryota</taxon>
        <taxon>Metazoa</taxon>
        <taxon>Cnidaria</taxon>
        <taxon>Hydrozoa</taxon>
        <taxon>Hydroidolina</taxon>
        <taxon>Anthoathecata</taxon>
        <taxon>Aplanulata</taxon>
        <taxon>Hydridae</taxon>
        <taxon>Hydra</taxon>
    </lineage>
</organism>
<keyword evidence="1" id="KW-1185">Reference proteome</keyword>
<dbReference type="PANTHER" id="PTHR33887:SF5">
    <property type="entry name" value="PB1 DOMAIN-CONTAINING PROTEIN"/>
    <property type="match status" value="1"/>
</dbReference>
<dbReference type="Proteomes" id="UP001652625">
    <property type="component" value="Chromosome 03"/>
</dbReference>
<name>A0ABM4BGF2_HYDVU</name>
<protein>
    <submittedName>
        <fullName evidence="2">Uncharacterized protein LOC101237035 isoform X5</fullName>
    </submittedName>
</protein>
<dbReference type="RefSeq" id="XP_065648046.1">
    <property type="nucleotide sequence ID" value="XM_065791974.1"/>
</dbReference>
<proteinExistence type="predicted"/>
<evidence type="ECO:0000313" key="1">
    <source>
        <dbReference type="Proteomes" id="UP001652625"/>
    </source>
</evidence>
<dbReference type="PANTHER" id="PTHR33887">
    <property type="entry name" value="PB1 DOMAIN-CONTAINING PROTEIN"/>
    <property type="match status" value="1"/>
</dbReference>
<dbReference type="GeneID" id="101237035"/>
<reference evidence="2" key="1">
    <citation type="submission" date="2025-08" db="UniProtKB">
        <authorList>
            <consortium name="RefSeq"/>
        </authorList>
    </citation>
    <scope>IDENTIFICATION</scope>
</reference>